<dbReference type="EMBL" id="CAJOBA010022397">
    <property type="protein sequence ID" value="CAF3916698.1"/>
    <property type="molecule type" value="Genomic_DNA"/>
</dbReference>
<dbReference type="EMBL" id="CAJNOQ010011402">
    <property type="protein sequence ID" value="CAF1276094.1"/>
    <property type="molecule type" value="Genomic_DNA"/>
</dbReference>
<keyword evidence="6" id="KW-1185">Reference proteome</keyword>
<dbReference type="Proteomes" id="UP000663829">
    <property type="component" value="Unassembled WGS sequence"/>
</dbReference>
<evidence type="ECO:0000313" key="5">
    <source>
        <dbReference type="EMBL" id="CAF4067641.1"/>
    </source>
</evidence>
<organism evidence="3 6">
    <name type="scientific">Didymodactylos carnosus</name>
    <dbReference type="NCBI Taxonomy" id="1234261"/>
    <lineage>
        <taxon>Eukaryota</taxon>
        <taxon>Metazoa</taxon>
        <taxon>Spiralia</taxon>
        <taxon>Gnathifera</taxon>
        <taxon>Rotifera</taxon>
        <taxon>Eurotatoria</taxon>
        <taxon>Bdelloidea</taxon>
        <taxon>Philodinida</taxon>
        <taxon>Philodinidae</taxon>
        <taxon>Didymodactylos</taxon>
    </lineage>
</organism>
<evidence type="ECO:0000313" key="2">
    <source>
        <dbReference type="EMBL" id="CAF1132263.1"/>
    </source>
</evidence>
<dbReference type="Gene3D" id="3.40.50.150">
    <property type="entry name" value="Vaccinia Virus protein VP39"/>
    <property type="match status" value="1"/>
</dbReference>
<dbReference type="AlphaFoldDB" id="A0A815BTC6"/>
<evidence type="ECO:0000313" key="4">
    <source>
        <dbReference type="EMBL" id="CAF3916698.1"/>
    </source>
</evidence>
<evidence type="ECO:0000313" key="6">
    <source>
        <dbReference type="Proteomes" id="UP000663829"/>
    </source>
</evidence>
<dbReference type="InterPro" id="IPR013216">
    <property type="entry name" value="Methyltransf_11"/>
</dbReference>
<name>A0A815BTC6_9BILA</name>
<dbReference type="Pfam" id="PF08241">
    <property type="entry name" value="Methyltransf_11"/>
    <property type="match status" value="1"/>
</dbReference>
<dbReference type="InterPro" id="IPR029063">
    <property type="entry name" value="SAM-dependent_MTases_sf"/>
</dbReference>
<reference evidence="3" key="1">
    <citation type="submission" date="2021-02" db="EMBL/GenBank/DDBJ databases">
        <authorList>
            <person name="Nowell W R."/>
        </authorList>
    </citation>
    <scope>NUCLEOTIDE SEQUENCE</scope>
</reference>
<protein>
    <recommendedName>
        <fullName evidence="1">Methyltransferase type 11 domain-containing protein</fullName>
    </recommendedName>
</protein>
<accession>A0A815BTC6</accession>
<evidence type="ECO:0000313" key="3">
    <source>
        <dbReference type="EMBL" id="CAF1276094.1"/>
    </source>
</evidence>
<comment type="caution">
    <text evidence="3">The sequence shown here is derived from an EMBL/GenBank/DDBJ whole genome shotgun (WGS) entry which is preliminary data.</text>
</comment>
<feature type="domain" description="Methyltransferase type 11" evidence="1">
    <location>
        <begin position="66"/>
        <end position="166"/>
    </location>
</feature>
<dbReference type="CDD" id="cd02440">
    <property type="entry name" value="AdoMet_MTases"/>
    <property type="match status" value="1"/>
</dbReference>
<dbReference type="PANTHER" id="PTHR43861:SF1">
    <property type="entry name" value="TRANS-ACONITATE 2-METHYLTRANSFERASE"/>
    <property type="match status" value="1"/>
</dbReference>
<dbReference type="Proteomes" id="UP000677228">
    <property type="component" value="Unassembled WGS sequence"/>
</dbReference>
<sequence>MASHEEQMHDAKTIYDTIAEEYVELSKTSGLKKDVIEYTFFNYMLIPNECSTTSTDNFTLRSKRILDLGCGDGHYTRKLKDLNCSYILGVDISATMINMAKEKELNDPKGIDYLCANGAILSKPRDDDRYDIVTGLHYIHYSKTYEELKQKIKVIYEQLKPNGTFYSISTNVCGGMEVYNNDKHKKYGFKTETDGELKDGSEIKHTFYHDVSRPSKCIFYCYYFSPKTYENFFNEAGFKSLQWIPAQPDPKVEDKTFYDDFKRYPSIVGMVAKK</sequence>
<dbReference type="SUPFAM" id="SSF53335">
    <property type="entry name" value="S-adenosyl-L-methionine-dependent methyltransferases"/>
    <property type="match status" value="1"/>
</dbReference>
<dbReference type="Proteomes" id="UP000681722">
    <property type="component" value="Unassembled WGS sequence"/>
</dbReference>
<dbReference type="GO" id="GO:0008757">
    <property type="term" value="F:S-adenosylmethionine-dependent methyltransferase activity"/>
    <property type="evidence" value="ECO:0007669"/>
    <property type="project" value="InterPro"/>
</dbReference>
<dbReference type="PANTHER" id="PTHR43861">
    <property type="entry name" value="TRANS-ACONITATE 2-METHYLTRANSFERASE-RELATED"/>
    <property type="match status" value="1"/>
</dbReference>
<evidence type="ECO:0000259" key="1">
    <source>
        <dbReference type="Pfam" id="PF08241"/>
    </source>
</evidence>
<dbReference type="Proteomes" id="UP000682733">
    <property type="component" value="Unassembled WGS sequence"/>
</dbReference>
<dbReference type="EMBL" id="CAJOBC010025532">
    <property type="protein sequence ID" value="CAF4067641.1"/>
    <property type="molecule type" value="Genomic_DNA"/>
</dbReference>
<dbReference type="EMBL" id="CAJNOK010011106">
    <property type="protein sequence ID" value="CAF1132263.1"/>
    <property type="molecule type" value="Genomic_DNA"/>
</dbReference>
<gene>
    <name evidence="3" type="ORF">GPM918_LOCUS27327</name>
    <name evidence="2" type="ORF">OVA965_LOCUS20713</name>
    <name evidence="5" type="ORF">SRO942_LOCUS27628</name>
    <name evidence="4" type="ORF">TMI583_LOCUS21171</name>
</gene>
<dbReference type="OrthoDB" id="66144at2759"/>
<proteinExistence type="predicted"/>